<name>A0A409VCA1_9AGAR</name>
<feature type="region of interest" description="Disordered" evidence="5">
    <location>
        <begin position="157"/>
        <end position="220"/>
    </location>
</feature>
<feature type="transmembrane region" description="Helical" evidence="6">
    <location>
        <begin position="571"/>
        <end position="594"/>
    </location>
</feature>
<accession>A0A409VCA1</accession>
<dbReference type="EMBL" id="NHYE01005664">
    <property type="protein sequence ID" value="PPQ64694.1"/>
    <property type="molecule type" value="Genomic_DNA"/>
</dbReference>
<feature type="compositionally biased region" description="Polar residues" evidence="5">
    <location>
        <begin position="187"/>
        <end position="201"/>
    </location>
</feature>
<evidence type="ECO:0000313" key="8">
    <source>
        <dbReference type="Proteomes" id="UP000284706"/>
    </source>
</evidence>
<dbReference type="OrthoDB" id="3362711at2759"/>
<feature type="region of interest" description="Disordered" evidence="5">
    <location>
        <begin position="620"/>
        <end position="711"/>
    </location>
</feature>
<comment type="subcellular location">
    <subcellularLocation>
        <location evidence="1">Membrane</location>
        <topology evidence="1">Single-pass membrane protein</topology>
    </subcellularLocation>
</comment>
<keyword evidence="8" id="KW-1185">Reference proteome</keyword>
<evidence type="ECO:0000256" key="6">
    <source>
        <dbReference type="SAM" id="Phobius"/>
    </source>
</evidence>
<dbReference type="PANTHER" id="PTHR15549">
    <property type="entry name" value="PAIRED IMMUNOGLOBULIN-LIKE TYPE 2 RECEPTOR"/>
    <property type="match status" value="1"/>
</dbReference>
<dbReference type="AlphaFoldDB" id="A0A409VCA1"/>
<feature type="compositionally biased region" description="Low complexity" evidence="5">
    <location>
        <begin position="287"/>
        <end position="305"/>
    </location>
</feature>
<keyword evidence="3 6" id="KW-1133">Transmembrane helix</keyword>
<feature type="region of interest" description="Disordered" evidence="5">
    <location>
        <begin position="280"/>
        <end position="308"/>
    </location>
</feature>
<feature type="compositionally biased region" description="Low complexity" evidence="5">
    <location>
        <begin position="45"/>
        <end position="111"/>
    </location>
</feature>
<evidence type="ECO:0000256" key="5">
    <source>
        <dbReference type="SAM" id="MobiDB-lite"/>
    </source>
</evidence>
<gene>
    <name evidence="7" type="ORF">CVT26_002784</name>
</gene>
<evidence type="ECO:0000256" key="1">
    <source>
        <dbReference type="ARBA" id="ARBA00004167"/>
    </source>
</evidence>
<comment type="caution">
    <text evidence="7">The sequence shown here is derived from an EMBL/GenBank/DDBJ whole genome shotgun (WGS) entry which is preliminary data.</text>
</comment>
<dbReference type="GO" id="GO:0071944">
    <property type="term" value="C:cell periphery"/>
    <property type="evidence" value="ECO:0007669"/>
    <property type="project" value="UniProtKB-ARBA"/>
</dbReference>
<feature type="transmembrane region" description="Helical" evidence="6">
    <location>
        <begin position="122"/>
        <end position="145"/>
    </location>
</feature>
<proteinExistence type="predicted"/>
<evidence type="ECO:0000256" key="4">
    <source>
        <dbReference type="ARBA" id="ARBA00023136"/>
    </source>
</evidence>
<feature type="transmembrane region" description="Helical" evidence="6">
    <location>
        <begin position="314"/>
        <end position="338"/>
    </location>
</feature>
<dbReference type="InterPro" id="IPR051694">
    <property type="entry name" value="Immunoregulatory_rcpt-like"/>
</dbReference>
<feature type="compositionally biased region" description="Polar residues" evidence="5">
    <location>
        <begin position="414"/>
        <end position="423"/>
    </location>
</feature>
<feature type="region of interest" description="Disordered" evidence="5">
    <location>
        <begin position="527"/>
        <end position="569"/>
    </location>
</feature>
<evidence type="ECO:0000313" key="7">
    <source>
        <dbReference type="EMBL" id="PPQ64694.1"/>
    </source>
</evidence>
<protein>
    <submittedName>
        <fullName evidence="7">Uncharacterized protein</fullName>
    </submittedName>
</protein>
<dbReference type="Gene3D" id="1.20.5.510">
    <property type="entry name" value="Single helix bin"/>
    <property type="match status" value="1"/>
</dbReference>
<sequence length="711" mass="73925">MVYVGSFPEAIPAGVAVPGWAYLDVTAEDNFDQTNAKKDSNATESSAVPPSPSSTSSTPSSTGGKTTSVPHMTSSHSSSHSASTRATSSSAPPSISVSSSPSPSASAPASSTEAFSEKQANAVGGGVIGGLFGVVIIFAFLYWFILRRRRRLARDGERLASPTDPENASWHAQGPYMAQRQAEAPVVQSSTAPSINNSLPPNSGPHEQAPSSNAASVDSMSPVITVRPSRWSTYKSNCTVVYDQVFTNPIPSNVTVPHYAYLNVVSSDTFNVTLAENAGGTESTAVPTPTGSNTSSSPSPTTSAQSKKKSNAGAIAGGVIGGIVGLAILVGLAAWFILKRRPKATQSPIYDPVMTSQTTTAIATNPMNSIPSTPLPKPYDPNDPSTFPTNMNDQHGYHPYTPTPQLQYPAHVTPNYTGASQPSYPRPQYTGAPELTLKSPSVPGYADHDYLGGLVLSSLLFQLTSPQGSQKSYLQRLKYPFGPISMSLWSVMILIQSPLSKVDRHLPGSSSLSYSVVFLVAASGLPSSSIPASTSTTSSSTQTSSTSSSPPATSSSAASNSSTSSKSHSNAGAIAGGVIGGLVVLVGVCLLFLWRYVSKKRNAVQKDLTFDSRALVSGQPTGGTTMSQTTGFTSRSPESYSYGPSPVPFSQTHQPSGMDGLPLSPATTAVYTSPPQASRRSLESVSPSLAQFGGYQAQPNPQGGYRGAAEV</sequence>
<feature type="compositionally biased region" description="Polar residues" evidence="5">
    <location>
        <begin position="209"/>
        <end position="219"/>
    </location>
</feature>
<feature type="compositionally biased region" description="Polar residues" evidence="5">
    <location>
        <begin position="620"/>
        <end position="639"/>
    </location>
</feature>
<evidence type="ECO:0000256" key="2">
    <source>
        <dbReference type="ARBA" id="ARBA00022692"/>
    </source>
</evidence>
<feature type="region of interest" description="Disordered" evidence="5">
    <location>
        <begin position="393"/>
        <end position="423"/>
    </location>
</feature>
<dbReference type="PANTHER" id="PTHR15549:SF26">
    <property type="entry name" value="AXIAL BUDDING PATTERN PROTEIN 2-RELATED"/>
    <property type="match status" value="1"/>
</dbReference>
<feature type="region of interest" description="Disordered" evidence="5">
    <location>
        <begin position="33"/>
        <end position="111"/>
    </location>
</feature>
<dbReference type="InParanoid" id="A0A409VCA1"/>
<keyword evidence="2 6" id="KW-0812">Transmembrane</keyword>
<dbReference type="Proteomes" id="UP000284706">
    <property type="component" value="Unassembled WGS sequence"/>
</dbReference>
<evidence type="ECO:0000256" key="3">
    <source>
        <dbReference type="ARBA" id="ARBA00022989"/>
    </source>
</evidence>
<dbReference type="GO" id="GO:0016020">
    <property type="term" value="C:membrane"/>
    <property type="evidence" value="ECO:0007669"/>
    <property type="project" value="UniProtKB-SubCell"/>
</dbReference>
<feature type="compositionally biased region" description="Polar residues" evidence="5">
    <location>
        <begin position="665"/>
        <end position="689"/>
    </location>
</feature>
<reference evidence="7 8" key="1">
    <citation type="journal article" date="2018" name="Evol. Lett.">
        <title>Horizontal gene cluster transfer increased hallucinogenic mushroom diversity.</title>
        <authorList>
            <person name="Reynolds H.T."/>
            <person name="Vijayakumar V."/>
            <person name="Gluck-Thaler E."/>
            <person name="Korotkin H.B."/>
            <person name="Matheny P.B."/>
            <person name="Slot J.C."/>
        </authorList>
    </citation>
    <scope>NUCLEOTIDE SEQUENCE [LARGE SCALE GENOMIC DNA]</scope>
    <source>
        <strain evidence="7 8">SRW20</strain>
    </source>
</reference>
<keyword evidence="4 6" id="KW-0472">Membrane</keyword>
<organism evidence="7 8">
    <name type="scientific">Gymnopilus dilepis</name>
    <dbReference type="NCBI Taxonomy" id="231916"/>
    <lineage>
        <taxon>Eukaryota</taxon>
        <taxon>Fungi</taxon>
        <taxon>Dikarya</taxon>
        <taxon>Basidiomycota</taxon>
        <taxon>Agaricomycotina</taxon>
        <taxon>Agaricomycetes</taxon>
        <taxon>Agaricomycetidae</taxon>
        <taxon>Agaricales</taxon>
        <taxon>Agaricineae</taxon>
        <taxon>Hymenogastraceae</taxon>
        <taxon>Gymnopilus</taxon>
    </lineage>
</organism>
<dbReference type="STRING" id="231916.A0A409VCA1"/>